<gene>
    <name evidence="6" type="ORF">CAMP_LOCUS6892</name>
</gene>
<evidence type="ECO:0000256" key="3">
    <source>
        <dbReference type="ARBA" id="ARBA00022679"/>
    </source>
</evidence>
<evidence type="ECO:0000256" key="4">
    <source>
        <dbReference type="SAM" id="MobiDB-lite"/>
    </source>
</evidence>
<dbReference type="InterPro" id="IPR029063">
    <property type="entry name" value="SAM-dependent_MTases_sf"/>
</dbReference>
<feature type="domain" description="Methyltransferase" evidence="5">
    <location>
        <begin position="92"/>
        <end position="147"/>
    </location>
</feature>
<dbReference type="Gene3D" id="3.40.50.150">
    <property type="entry name" value="Vaccinia Virus protein VP39"/>
    <property type="match status" value="1"/>
</dbReference>
<dbReference type="Pfam" id="PF13649">
    <property type="entry name" value="Methyltransf_25"/>
    <property type="match status" value="1"/>
</dbReference>
<keyword evidence="7" id="KW-1185">Reference proteome</keyword>
<keyword evidence="3" id="KW-0808">Transferase</keyword>
<dbReference type="GO" id="GO:0008757">
    <property type="term" value="F:S-adenosylmethionine-dependent methyltransferase activity"/>
    <property type="evidence" value="ECO:0007669"/>
    <property type="project" value="UniProtKB-ARBA"/>
</dbReference>
<sequence length="198" mass="22736">MIAADGEEAEGFYSYSSQDSRESSEDDLEKLKKQTTVNDFKKNKLEIEARRNWDKFYHRNKDNFFKDRNWSSEDLKIICPDLNFATSSIAYLEAGCGVGNMLFPLVSELPNLKLFAFDFSANAVKLLEKRAEELNLEVETSVIDLSLENVDARHFCAFVRHRVCTSQYSIPTANRGPKKYVEKIDKNTVPHSKAHIQI</sequence>
<reference evidence="6" key="1">
    <citation type="submission" date="2022-11" db="EMBL/GenBank/DDBJ databases">
        <authorList>
            <person name="Kikuchi T."/>
        </authorList>
    </citation>
    <scope>NUCLEOTIDE SEQUENCE</scope>
    <source>
        <strain evidence="6">PS1010</strain>
    </source>
</reference>
<feature type="compositionally biased region" description="Acidic residues" evidence="4">
    <location>
        <begin position="1"/>
        <end position="10"/>
    </location>
</feature>
<dbReference type="PANTHER" id="PTHR22809:SF5">
    <property type="entry name" value="TRNA N(3)-METHYLCYTIDINE METHYLTRANSFERASE METTL6"/>
    <property type="match status" value="1"/>
</dbReference>
<protein>
    <recommendedName>
        <fullName evidence="5">Methyltransferase domain-containing protein</fullName>
    </recommendedName>
</protein>
<name>A0A9P1IGL5_9PELO</name>
<dbReference type="GO" id="GO:0032259">
    <property type="term" value="P:methylation"/>
    <property type="evidence" value="ECO:0007669"/>
    <property type="project" value="UniProtKB-KW"/>
</dbReference>
<dbReference type="InterPro" id="IPR026113">
    <property type="entry name" value="METTL2/6/8-like"/>
</dbReference>
<dbReference type="PANTHER" id="PTHR22809">
    <property type="entry name" value="METHYLTRANSFERASE-RELATED"/>
    <property type="match status" value="1"/>
</dbReference>
<dbReference type="OrthoDB" id="417697at2759"/>
<dbReference type="SUPFAM" id="SSF53335">
    <property type="entry name" value="S-adenosyl-L-methionine-dependent methyltransferases"/>
    <property type="match status" value="1"/>
</dbReference>
<evidence type="ECO:0000256" key="1">
    <source>
        <dbReference type="ARBA" id="ARBA00009725"/>
    </source>
</evidence>
<dbReference type="InterPro" id="IPR041698">
    <property type="entry name" value="Methyltransf_25"/>
</dbReference>
<organism evidence="6 7">
    <name type="scientific">Caenorhabditis angaria</name>
    <dbReference type="NCBI Taxonomy" id="860376"/>
    <lineage>
        <taxon>Eukaryota</taxon>
        <taxon>Metazoa</taxon>
        <taxon>Ecdysozoa</taxon>
        <taxon>Nematoda</taxon>
        <taxon>Chromadorea</taxon>
        <taxon>Rhabditida</taxon>
        <taxon>Rhabditina</taxon>
        <taxon>Rhabditomorpha</taxon>
        <taxon>Rhabditoidea</taxon>
        <taxon>Rhabditidae</taxon>
        <taxon>Peloderinae</taxon>
        <taxon>Caenorhabditis</taxon>
    </lineage>
</organism>
<dbReference type="AlphaFoldDB" id="A0A9P1IGL5"/>
<evidence type="ECO:0000256" key="2">
    <source>
        <dbReference type="ARBA" id="ARBA00022603"/>
    </source>
</evidence>
<evidence type="ECO:0000313" key="6">
    <source>
        <dbReference type="EMBL" id="CAI5444255.1"/>
    </source>
</evidence>
<comment type="similarity">
    <text evidence="1">Belongs to the methyltransferase superfamily. METL family.</text>
</comment>
<comment type="caution">
    <text evidence="6">The sequence shown here is derived from an EMBL/GenBank/DDBJ whole genome shotgun (WGS) entry which is preliminary data.</text>
</comment>
<evidence type="ECO:0000259" key="5">
    <source>
        <dbReference type="Pfam" id="PF13649"/>
    </source>
</evidence>
<keyword evidence="2" id="KW-0489">Methyltransferase</keyword>
<proteinExistence type="inferred from homology"/>
<dbReference type="Proteomes" id="UP001152747">
    <property type="component" value="Unassembled WGS sequence"/>
</dbReference>
<dbReference type="GO" id="GO:0008173">
    <property type="term" value="F:RNA methyltransferase activity"/>
    <property type="evidence" value="ECO:0007669"/>
    <property type="project" value="UniProtKB-ARBA"/>
</dbReference>
<evidence type="ECO:0000313" key="7">
    <source>
        <dbReference type="Proteomes" id="UP001152747"/>
    </source>
</evidence>
<dbReference type="EMBL" id="CANHGI010000003">
    <property type="protein sequence ID" value="CAI5444255.1"/>
    <property type="molecule type" value="Genomic_DNA"/>
</dbReference>
<feature type="region of interest" description="Disordered" evidence="4">
    <location>
        <begin position="1"/>
        <end position="28"/>
    </location>
</feature>
<accession>A0A9P1IGL5</accession>